<sequence>MLLRTLASRSTTARRALTTAKPPDPAAHTMAAVGATAGTLGSLAGMGGGFVAIPLMTRLGVSQHTAHGTSLVGAVCTGAAGAAAYAADGAVDVKAAAAVAATGALTAAAGARAAAALSAATLSRALGAFMLAVAPIVPGRNQILDAIGATDRTKTGDDPVREVVPLLGVGAAAGFLAGLFGVGGGAVVVPLLALATDLDHKTALGTSLCAMVPTGVAGVLAHRRLGHVKLAAAAPLGLGTCVGAFAGGRLASGLDEEPMRLGFGALMVALGAKTLLKKP</sequence>
<feature type="region of interest" description="Disordered" evidence="5">
    <location>
        <begin position="1"/>
        <end position="24"/>
    </location>
</feature>
<accession>A0A8J2S3W1</accession>
<dbReference type="AlphaFoldDB" id="A0A8J2S3W1"/>
<protein>
    <recommendedName>
        <fullName evidence="9">Membrane transporter protein</fullName>
    </recommendedName>
</protein>
<proteinExistence type="predicted"/>
<evidence type="ECO:0000256" key="6">
    <source>
        <dbReference type="SAM" id="Phobius"/>
    </source>
</evidence>
<gene>
    <name evidence="7" type="ORF">PECAL_1P00430</name>
</gene>
<feature type="transmembrane region" description="Helical" evidence="6">
    <location>
        <begin position="202"/>
        <end position="221"/>
    </location>
</feature>
<dbReference type="PANTHER" id="PTHR43701">
    <property type="entry name" value="MEMBRANE TRANSPORTER PROTEIN MJ0441-RELATED"/>
    <property type="match status" value="1"/>
</dbReference>
<comment type="caution">
    <text evidence="7">The sequence shown here is derived from an EMBL/GenBank/DDBJ whole genome shotgun (WGS) entry which is preliminary data.</text>
</comment>
<evidence type="ECO:0000313" key="7">
    <source>
        <dbReference type="EMBL" id="CAH0363718.1"/>
    </source>
</evidence>
<evidence type="ECO:0000256" key="4">
    <source>
        <dbReference type="ARBA" id="ARBA00023136"/>
    </source>
</evidence>
<organism evidence="7 8">
    <name type="scientific">Pelagomonas calceolata</name>
    <dbReference type="NCBI Taxonomy" id="35677"/>
    <lineage>
        <taxon>Eukaryota</taxon>
        <taxon>Sar</taxon>
        <taxon>Stramenopiles</taxon>
        <taxon>Ochrophyta</taxon>
        <taxon>Pelagophyceae</taxon>
        <taxon>Pelagomonadales</taxon>
        <taxon>Pelagomonadaceae</taxon>
        <taxon>Pelagomonas</taxon>
    </lineage>
</organism>
<keyword evidence="4 6" id="KW-0472">Membrane</keyword>
<keyword evidence="3 6" id="KW-1133">Transmembrane helix</keyword>
<evidence type="ECO:0008006" key="9">
    <source>
        <dbReference type="Google" id="ProtNLM"/>
    </source>
</evidence>
<dbReference type="GO" id="GO:0016020">
    <property type="term" value="C:membrane"/>
    <property type="evidence" value="ECO:0007669"/>
    <property type="project" value="UniProtKB-SubCell"/>
</dbReference>
<evidence type="ECO:0000256" key="2">
    <source>
        <dbReference type="ARBA" id="ARBA00022692"/>
    </source>
</evidence>
<evidence type="ECO:0000313" key="8">
    <source>
        <dbReference type="Proteomes" id="UP000789595"/>
    </source>
</evidence>
<dbReference type="PANTHER" id="PTHR43701:SF2">
    <property type="entry name" value="MEMBRANE TRANSPORTER PROTEIN YJNA-RELATED"/>
    <property type="match status" value="1"/>
</dbReference>
<keyword evidence="2 6" id="KW-0812">Transmembrane</keyword>
<dbReference type="Proteomes" id="UP000789595">
    <property type="component" value="Unassembled WGS sequence"/>
</dbReference>
<dbReference type="InterPro" id="IPR051598">
    <property type="entry name" value="TSUP/Inactive_protease-like"/>
</dbReference>
<evidence type="ECO:0000256" key="3">
    <source>
        <dbReference type="ARBA" id="ARBA00022989"/>
    </source>
</evidence>
<evidence type="ECO:0000256" key="5">
    <source>
        <dbReference type="SAM" id="MobiDB-lite"/>
    </source>
</evidence>
<name>A0A8J2S3W1_9STRA</name>
<comment type="subcellular location">
    <subcellularLocation>
        <location evidence="1">Membrane</location>
        <topology evidence="1">Multi-pass membrane protein</topology>
    </subcellularLocation>
</comment>
<dbReference type="EMBL" id="CAKKNE010000001">
    <property type="protein sequence ID" value="CAH0363718.1"/>
    <property type="molecule type" value="Genomic_DNA"/>
</dbReference>
<evidence type="ECO:0000256" key="1">
    <source>
        <dbReference type="ARBA" id="ARBA00004141"/>
    </source>
</evidence>
<feature type="transmembrane region" description="Helical" evidence="6">
    <location>
        <begin position="163"/>
        <end position="196"/>
    </location>
</feature>
<reference evidence="7" key="1">
    <citation type="submission" date="2021-11" db="EMBL/GenBank/DDBJ databases">
        <authorList>
            <consortium name="Genoscope - CEA"/>
            <person name="William W."/>
        </authorList>
    </citation>
    <scope>NUCLEOTIDE SEQUENCE</scope>
</reference>
<dbReference type="OrthoDB" id="203866at2759"/>
<keyword evidence="8" id="KW-1185">Reference proteome</keyword>
<dbReference type="Pfam" id="PF01925">
    <property type="entry name" value="TauE"/>
    <property type="match status" value="2"/>
</dbReference>
<dbReference type="InterPro" id="IPR002781">
    <property type="entry name" value="TM_pro_TauE-like"/>
</dbReference>